<keyword evidence="9 11" id="KW-0067">ATP-binding</keyword>
<dbReference type="PROSITE" id="PS00856">
    <property type="entry name" value="GUANYLATE_KINASE_1"/>
    <property type="match status" value="1"/>
</dbReference>
<organism evidence="13 14">
    <name type="scientific">Buchnera aphidicola</name>
    <name type="common">Artemisaphis artemisicola</name>
    <dbReference type="NCBI Taxonomy" id="1241836"/>
    <lineage>
        <taxon>Bacteria</taxon>
        <taxon>Pseudomonadati</taxon>
        <taxon>Pseudomonadota</taxon>
        <taxon>Gammaproteobacteria</taxon>
        <taxon>Enterobacterales</taxon>
        <taxon>Erwiniaceae</taxon>
        <taxon>Buchnera</taxon>
    </lineage>
</organism>
<keyword evidence="6 11" id="KW-0808">Transferase</keyword>
<dbReference type="Pfam" id="PF00625">
    <property type="entry name" value="Guanylate_kin"/>
    <property type="match status" value="1"/>
</dbReference>
<evidence type="ECO:0000256" key="4">
    <source>
        <dbReference type="ARBA" id="ARBA00016296"/>
    </source>
</evidence>
<dbReference type="InterPro" id="IPR027417">
    <property type="entry name" value="P-loop_NTPase"/>
</dbReference>
<proteinExistence type="inferred from homology"/>
<feature type="binding site" evidence="11">
    <location>
        <begin position="11"/>
        <end position="18"/>
    </location>
    <ligand>
        <name>ATP</name>
        <dbReference type="ChEBI" id="CHEBI:30616"/>
    </ligand>
</feature>
<dbReference type="Proteomes" id="UP000298654">
    <property type="component" value="Chromosome"/>
</dbReference>
<feature type="domain" description="Guanylate kinase-like" evidence="12">
    <location>
        <begin position="4"/>
        <end position="185"/>
    </location>
</feature>
<evidence type="ECO:0000256" key="3">
    <source>
        <dbReference type="ARBA" id="ARBA00012961"/>
    </source>
</evidence>
<evidence type="ECO:0000313" key="14">
    <source>
        <dbReference type="Proteomes" id="UP000298654"/>
    </source>
</evidence>
<dbReference type="InterPro" id="IPR017665">
    <property type="entry name" value="Guanylate_kinase"/>
</dbReference>
<evidence type="ECO:0000256" key="7">
    <source>
        <dbReference type="ARBA" id="ARBA00022741"/>
    </source>
</evidence>
<dbReference type="FunFam" id="3.30.63.10:FF:000002">
    <property type="entry name" value="Guanylate kinase 1"/>
    <property type="match status" value="1"/>
</dbReference>
<sequence>MSQGILFIISAPSGTGKSSLIQGLLKSKTTLYNIQVSISHTTRIIRPGELHGKHYYFISKKEFQIMIKQESFLEYAKVFSNYYGTSRQYIEDMLVSGTDVFLDIDWQGAQQIRYKMPESKSIFLLPPSKDILYKRLRERGQDSDIVIAKRMEKAVDEMEHYSEYDYIVINDNFKQAVNDLKTIINAEHLCLLQQRNKYNTLISNLLKR</sequence>
<keyword evidence="5 11" id="KW-0963">Cytoplasm</keyword>
<dbReference type="PANTHER" id="PTHR23117">
    <property type="entry name" value="GUANYLATE KINASE-RELATED"/>
    <property type="match status" value="1"/>
</dbReference>
<dbReference type="GO" id="GO:0005829">
    <property type="term" value="C:cytosol"/>
    <property type="evidence" value="ECO:0007669"/>
    <property type="project" value="TreeGrafter"/>
</dbReference>
<name>A0A4D6XLC5_9GAMM</name>
<reference evidence="13 14" key="1">
    <citation type="submission" date="2018-12" db="EMBL/GenBank/DDBJ databases">
        <authorList>
            <person name="Chong R.A."/>
        </authorList>
    </citation>
    <scope>NUCLEOTIDE SEQUENCE [LARGE SCALE GENOMIC DNA]</scope>
    <source>
        <strain evidence="13 14">Aar</strain>
    </source>
</reference>
<dbReference type="HAMAP" id="MF_00328">
    <property type="entry name" value="Guanylate_kinase"/>
    <property type="match status" value="1"/>
</dbReference>
<comment type="similarity">
    <text evidence="2 11">Belongs to the guanylate kinase family.</text>
</comment>
<evidence type="ECO:0000256" key="8">
    <source>
        <dbReference type="ARBA" id="ARBA00022777"/>
    </source>
</evidence>
<keyword evidence="8 11" id="KW-0418">Kinase</keyword>
<dbReference type="InterPro" id="IPR008144">
    <property type="entry name" value="Guanylate_kin-like_dom"/>
</dbReference>
<evidence type="ECO:0000256" key="5">
    <source>
        <dbReference type="ARBA" id="ARBA00022490"/>
    </source>
</evidence>
<evidence type="ECO:0000256" key="6">
    <source>
        <dbReference type="ARBA" id="ARBA00022679"/>
    </source>
</evidence>
<dbReference type="EMBL" id="CP034900">
    <property type="protein sequence ID" value="QCI16097.1"/>
    <property type="molecule type" value="Genomic_DNA"/>
</dbReference>
<dbReference type="PROSITE" id="PS50052">
    <property type="entry name" value="GUANYLATE_KINASE_2"/>
    <property type="match status" value="1"/>
</dbReference>
<dbReference type="RefSeq" id="WP_158364671.1">
    <property type="nucleotide sequence ID" value="NZ_CP034900.1"/>
</dbReference>
<evidence type="ECO:0000259" key="12">
    <source>
        <dbReference type="PROSITE" id="PS50052"/>
    </source>
</evidence>
<evidence type="ECO:0000256" key="11">
    <source>
        <dbReference type="HAMAP-Rule" id="MF_00328"/>
    </source>
</evidence>
<evidence type="ECO:0000256" key="1">
    <source>
        <dbReference type="ARBA" id="ARBA00004496"/>
    </source>
</evidence>
<evidence type="ECO:0000256" key="10">
    <source>
        <dbReference type="ARBA" id="ARBA00030128"/>
    </source>
</evidence>
<evidence type="ECO:0000256" key="9">
    <source>
        <dbReference type="ARBA" id="ARBA00022840"/>
    </source>
</evidence>
<dbReference type="InterPro" id="IPR020590">
    <property type="entry name" value="Guanylate_kinase_CS"/>
</dbReference>
<dbReference type="NCBIfam" id="TIGR03263">
    <property type="entry name" value="guanyl_kin"/>
    <property type="match status" value="1"/>
</dbReference>
<dbReference type="FunFam" id="3.40.50.300:FF:000084">
    <property type="entry name" value="Guanylate kinase"/>
    <property type="match status" value="1"/>
</dbReference>
<dbReference type="Gene3D" id="3.30.63.10">
    <property type="entry name" value="Guanylate Kinase phosphate binding domain"/>
    <property type="match status" value="1"/>
</dbReference>
<evidence type="ECO:0000313" key="13">
    <source>
        <dbReference type="EMBL" id="QCI16097.1"/>
    </source>
</evidence>
<dbReference type="PANTHER" id="PTHR23117:SF13">
    <property type="entry name" value="GUANYLATE KINASE"/>
    <property type="match status" value="1"/>
</dbReference>
<protein>
    <recommendedName>
        <fullName evidence="4 11">Guanylate kinase</fullName>
        <ecNumber evidence="3 11">2.7.4.8</ecNumber>
    </recommendedName>
    <alternativeName>
        <fullName evidence="10 11">GMP kinase</fullName>
    </alternativeName>
</protein>
<dbReference type="CDD" id="cd00071">
    <property type="entry name" value="GMPK"/>
    <property type="match status" value="1"/>
</dbReference>
<dbReference type="AlphaFoldDB" id="A0A4D6XLC5"/>
<keyword evidence="7 11" id="KW-0547">Nucleotide-binding</keyword>
<evidence type="ECO:0000256" key="2">
    <source>
        <dbReference type="ARBA" id="ARBA00005790"/>
    </source>
</evidence>
<reference evidence="13 14" key="2">
    <citation type="submission" date="2019-05" db="EMBL/GenBank/DDBJ databases">
        <title>Genome evolution of the obligate endosymbiont Buchnera aphidicola.</title>
        <authorList>
            <person name="Moran N.A."/>
        </authorList>
    </citation>
    <scope>NUCLEOTIDE SEQUENCE [LARGE SCALE GENOMIC DNA]</scope>
    <source>
        <strain evidence="13 14">Aar</strain>
    </source>
</reference>
<dbReference type="EC" id="2.7.4.8" evidence="3 11"/>
<comment type="catalytic activity">
    <reaction evidence="11">
        <text>GMP + ATP = GDP + ADP</text>
        <dbReference type="Rhea" id="RHEA:20780"/>
        <dbReference type="ChEBI" id="CHEBI:30616"/>
        <dbReference type="ChEBI" id="CHEBI:58115"/>
        <dbReference type="ChEBI" id="CHEBI:58189"/>
        <dbReference type="ChEBI" id="CHEBI:456216"/>
        <dbReference type="EC" id="2.7.4.8"/>
    </reaction>
</comment>
<accession>A0A4D6XLC5</accession>
<comment type="subcellular location">
    <subcellularLocation>
        <location evidence="1 11">Cytoplasm</location>
    </subcellularLocation>
</comment>
<dbReference type="OrthoDB" id="9808150at2"/>
<dbReference type="SMART" id="SM00072">
    <property type="entry name" value="GuKc"/>
    <property type="match status" value="1"/>
</dbReference>
<gene>
    <name evidence="11" type="primary">gmk</name>
    <name evidence="13" type="ORF">D9V59_02185</name>
</gene>
<dbReference type="SUPFAM" id="SSF52540">
    <property type="entry name" value="P-loop containing nucleoside triphosphate hydrolases"/>
    <property type="match status" value="1"/>
</dbReference>
<comment type="function">
    <text evidence="11">Essential for recycling GMP and indirectly, cGMP.</text>
</comment>
<dbReference type="InterPro" id="IPR008145">
    <property type="entry name" value="GK/Ca_channel_bsu"/>
</dbReference>
<dbReference type="GO" id="GO:0004385">
    <property type="term" value="F:GMP kinase activity"/>
    <property type="evidence" value="ECO:0007669"/>
    <property type="project" value="UniProtKB-UniRule"/>
</dbReference>
<dbReference type="GO" id="GO:0005524">
    <property type="term" value="F:ATP binding"/>
    <property type="evidence" value="ECO:0007669"/>
    <property type="project" value="UniProtKB-UniRule"/>
</dbReference>
<dbReference type="Gene3D" id="3.40.50.300">
    <property type="entry name" value="P-loop containing nucleotide triphosphate hydrolases"/>
    <property type="match status" value="1"/>
</dbReference>